<accession>A0A128F9M2</accession>
<protein>
    <submittedName>
        <fullName evidence="1">Uncharacterized protein</fullName>
    </submittedName>
</protein>
<proteinExistence type="predicted"/>
<gene>
    <name evidence="1" type="ORF">GCE9029_03609</name>
</gene>
<sequence>MALLDYNKNSREKGGQLQRLNSNYDNAQSLKLANTLGFILSTNRTLGWWGE</sequence>
<dbReference type="EMBL" id="FIZX01000002">
    <property type="protein sequence ID" value="CZF83054.1"/>
    <property type="molecule type" value="Genomic_DNA"/>
</dbReference>
<organism evidence="1 2">
    <name type="scientific">Grimontia celer</name>
    <dbReference type="NCBI Taxonomy" id="1796497"/>
    <lineage>
        <taxon>Bacteria</taxon>
        <taxon>Pseudomonadati</taxon>
        <taxon>Pseudomonadota</taxon>
        <taxon>Gammaproteobacteria</taxon>
        <taxon>Vibrionales</taxon>
        <taxon>Vibrionaceae</taxon>
        <taxon>Grimontia</taxon>
    </lineage>
</organism>
<dbReference type="AlphaFoldDB" id="A0A128F9M2"/>
<keyword evidence="2" id="KW-1185">Reference proteome</keyword>
<name>A0A128F9M2_9GAMM</name>
<evidence type="ECO:0000313" key="2">
    <source>
        <dbReference type="Proteomes" id="UP000071641"/>
    </source>
</evidence>
<dbReference type="STRING" id="1796497.GCE9029_03609"/>
<reference evidence="2" key="1">
    <citation type="submission" date="2016-02" db="EMBL/GenBank/DDBJ databases">
        <authorList>
            <person name="Rodrigo-Torres Lidia"/>
            <person name="Arahal R.David."/>
        </authorList>
    </citation>
    <scope>NUCLEOTIDE SEQUENCE [LARGE SCALE GENOMIC DNA]</scope>
    <source>
        <strain evidence="2">CECT 9029</strain>
    </source>
</reference>
<dbReference type="Proteomes" id="UP000071641">
    <property type="component" value="Unassembled WGS sequence"/>
</dbReference>
<evidence type="ECO:0000313" key="1">
    <source>
        <dbReference type="EMBL" id="CZF83054.1"/>
    </source>
</evidence>